<sequence length="282" mass="30972">MLRHRLAVLCLFVVALIAPPLPAAAAQATSAAPQPLSIGETFTLDSKVMGETRRINVYLPAGYHERADAKVPVLYMPDGGIAEDFLHIAGLMQVSMANGTMRPFMLVGIENTQRRRDMTGPTDVASDRKIAPVVGGAATFRAFIRDELMPEIDRRYRTTGETAIIGESAAGLFILETLVLAPEMFDAYIAIDPMLWWNNKAWMKGFRGFLGAHPDLQAKLFVAMSSEPMIAETVVWVPAVLQDAAPKGLVWRFQSLPDETHGTVFHPAALRAFRALFAPEPR</sequence>
<evidence type="ECO:0000256" key="2">
    <source>
        <dbReference type="ARBA" id="ARBA00022801"/>
    </source>
</evidence>
<comment type="similarity">
    <text evidence="1">Belongs to the esterase D family.</text>
</comment>
<feature type="signal peptide" evidence="3">
    <location>
        <begin position="1"/>
        <end position="25"/>
    </location>
</feature>
<dbReference type="SUPFAM" id="SSF53474">
    <property type="entry name" value="alpha/beta-Hydrolases"/>
    <property type="match status" value="1"/>
</dbReference>
<dbReference type="GO" id="GO:0016787">
    <property type="term" value="F:hydrolase activity"/>
    <property type="evidence" value="ECO:0007669"/>
    <property type="project" value="UniProtKB-KW"/>
</dbReference>
<accession>A0ABW2YG97</accession>
<dbReference type="Proteomes" id="UP001597110">
    <property type="component" value="Unassembled WGS sequence"/>
</dbReference>
<dbReference type="Gene3D" id="3.40.50.1820">
    <property type="entry name" value="alpha/beta hydrolase"/>
    <property type="match status" value="1"/>
</dbReference>
<gene>
    <name evidence="4" type="ORF">ACFQ0E_13550</name>
</gene>
<feature type="chain" id="PRO_5045575435" evidence="3">
    <location>
        <begin position="26"/>
        <end position="282"/>
    </location>
</feature>
<evidence type="ECO:0000256" key="3">
    <source>
        <dbReference type="SAM" id="SignalP"/>
    </source>
</evidence>
<evidence type="ECO:0000313" key="4">
    <source>
        <dbReference type="EMBL" id="MFD0726621.1"/>
    </source>
</evidence>
<dbReference type="InterPro" id="IPR029058">
    <property type="entry name" value="AB_hydrolase_fold"/>
</dbReference>
<proteinExistence type="inferred from homology"/>
<keyword evidence="5" id="KW-1185">Reference proteome</keyword>
<dbReference type="RefSeq" id="WP_386824640.1">
    <property type="nucleotide sequence ID" value="NZ_JBHTIF010000002.1"/>
</dbReference>
<dbReference type="InterPro" id="IPR052558">
    <property type="entry name" value="Siderophore_Hydrolase_D"/>
</dbReference>
<evidence type="ECO:0000256" key="1">
    <source>
        <dbReference type="ARBA" id="ARBA00005622"/>
    </source>
</evidence>
<dbReference type="InterPro" id="IPR000801">
    <property type="entry name" value="Esterase-like"/>
</dbReference>
<keyword evidence="3" id="KW-0732">Signal</keyword>
<evidence type="ECO:0000313" key="5">
    <source>
        <dbReference type="Proteomes" id="UP001597110"/>
    </source>
</evidence>
<dbReference type="Pfam" id="PF00756">
    <property type="entry name" value="Esterase"/>
    <property type="match status" value="1"/>
</dbReference>
<name>A0ABW2YG97_9GAMM</name>
<dbReference type="PANTHER" id="PTHR40841:SF2">
    <property type="entry name" value="SIDEROPHORE-DEGRADING ESTERASE (EUROFUNG)"/>
    <property type="match status" value="1"/>
</dbReference>
<keyword evidence="2 4" id="KW-0378">Hydrolase</keyword>
<protein>
    <submittedName>
        <fullName evidence="4">Alpha/beta hydrolase</fullName>
    </submittedName>
</protein>
<comment type="caution">
    <text evidence="4">The sequence shown here is derived from an EMBL/GenBank/DDBJ whole genome shotgun (WGS) entry which is preliminary data.</text>
</comment>
<reference evidence="5" key="1">
    <citation type="journal article" date="2019" name="Int. J. Syst. Evol. Microbiol.">
        <title>The Global Catalogue of Microorganisms (GCM) 10K type strain sequencing project: providing services to taxonomists for standard genome sequencing and annotation.</title>
        <authorList>
            <consortium name="The Broad Institute Genomics Platform"/>
            <consortium name="The Broad Institute Genome Sequencing Center for Infectious Disease"/>
            <person name="Wu L."/>
            <person name="Ma J."/>
        </authorList>
    </citation>
    <scope>NUCLEOTIDE SEQUENCE [LARGE SCALE GENOMIC DNA]</scope>
    <source>
        <strain evidence="5">CCUG 55585</strain>
    </source>
</reference>
<dbReference type="PANTHER" id="PTHR40841">
    <property type="entry name" value="SIDEROPHORE TRIACETYLFUSARININE C ESTERASE"/>
    <property type="match status" value="1"/>
</dbReference>
<organism evidence="4 5">
    <name type="scientific">Lysobacter brunescens</name>
    <dbReference type="NCBI Taxonomy" id="262323"/>
    <lineage>
        <taxon>Bacteria</taxon>
        <taxon>Pseudomonadati</taxon>
        <taxon>Pseudomonadota</taxon>
        <taxon>Gammaproteobacteria</taxon>
        <taxon>Lysobacterales</taxon>
        <taxon>Lysobacteraceae</taxon>
        <taxon>Lysobacter</taxon>
    </lineage>
</organism>
<dbReference type="EMBL" id="JBHTIF010000002">
    <property type="protein sequence ID" value="MFD0726621.1"/>
    <property type="molecule type" value="Genomic_DNA"/>
</dbReference>